<dbReference type="InterPro" id="IPR036621">
    <property type="entry name" value="Anticodon-bd_dom_sf"/>
</dbReference>
<dbReference type="AlphaFoldDB" id="A0A5E4MNF5"/>
<dbReference type="InterPro" id="IPR052600">
    <property type="entry name" value="Nuc_rcpt_coact/corep"/>
</dbReference>
<evidence type="ECO:0000313" key="5">
    <source>
        <dbReference type="Proteomes" id="UP000325440"/>
    </source>
</evidence>
<dbReference type="Proteomes" id="UP000325440">
    <property type="component" value="Unassembled WGS sequence"/>
</dbReference>
<name>A0A5E4MNF5_9HEMI</name>
<reference evidence="4 5" key="1">
    <citation type="submission" date="2019-08" db="EMBL/GenBank/DDBJ databases">
        <authorList>
            <person name="Alioto T."/>
            <person name="Alioto T."/>
            <person name="Gomez Garrido J."/>
        </authorList>
    </citation>
    <scope>NUCLEOTIDE SEQUENCE [LARGE SCALE GENOMIC DNA]</scope>
</reference>
<dbReference type="OrthoDB" id="10044938at2759"/>
<dbReference type="SMART" id="SM00360">
    <property type="entry name" value="RRM"/>
    <property type="match status" value="1"/>
</dbReference>
<protein>
    <submittedName>
        <fullName evidence="4">Anticodon-binding,RNA recognition motif domain</fullName>
    </submittedName>
</protein>
<keyword evidence="5" id="KW-1185">Reference proteome</keyword>
<feature type="domain" description="RRM" evidence="3">
    <location>
        <begin position="16"/>
        <end position="87"/>
    </location>
</feature>
<proteinExistence type="predicted"/>
<dbReference type="Pfam" id="PF00076">
    <property type="entry name" value="RRM_1"/>
    <property type="match status" value="1"/>
</dbReference>
<dbReference type="PANTHER" id="PTHR23295">
    <property type="entry name" value="NUCLEAR RECEPTOR COACTIVATOR 5-RELATED"/>
    <property type="match status" value="1"/>
</dbReference>
<dbReference type="EMBL" id="CABPRJ010000974">
    <property type="protein sequence ID" value="VVC33740.1"/>
    <property type="molecule type" value="Genomic_DNA"/>
</dbReference>
<dbReference type="PANTHER" id="PTHR23295:SF6">
    <property type="entry name" value="NEOSIN, ISOFORM A"/>
    <property type="match status" value="1"/>
</dbReference>
<dbReference type="InterPro" id="IPR000504">
    <property type="entry name" value="RRM_dom"/>
</dbReference>
<dbReference type="GO" id="GO:0003723">
    <property type="term" value="F:RNA binding"/>
    <property type="evidence" value="ECO:0007669"/>
    <property type="project" value="UniProtKB-UniRule"/>
</dbReference>
<evidence type="ECO:0000313" key="4">
    <source>
        <dbReference type="EMBL" id="VVC33740.1"/>
    </source>
</evidence>
<organism evidence="4 5">
    <name type="scientific">Cinara cedri</name>
    <dbReference type="NCBI Taxonomy" id="506608"/>
    <lineage>
        <taxon>Eukaryota</taxon>
        <taxon>Metazoa</taxon>
        <taxon>Ecdysozoa</taxon>
        <taxon>Arthropoda</taxon>
        <taxon>Hexapoda</taxon>
        <taxon>Insecta</taxon>
        <taxon>Pterygota</taxon>
        <taxon>Neoptera</taxon>
        <taxon>Paraneoptera</taxon>
        <taxon>Hemiptera</taxon>
        <taxon>Sternorrhyncha</taxon>
        <taxon>Aphidomorpha</taxon>
        <taxon>Aphidoidea</taxon>
        <taxon>Aphididae</taxon>
        <taxon>Lachninae</taxon>
        <taxon>Cinara</taxon>
    </lineage>
</organism>
<gene>
    <name evidence="4" type="ORF">CINCED_3A017447</name>
</gene>
<evidence type="ECO:0000256" key="2">
    <source>
        <dbReference type="PROSITE-ProRule" id="PRU00176"/>
    </source>
</evidence>
<dbReference type="SUPFAM" id="SSF52954">
    <property type="entry name" value="Class II aaRS ABD-related"/>
    <property type="match status" value="1"/>
</dbReference>
<keyword evidence="1 2" id="KW-0694">RNA-binding</keyword>
<dbReference type="PROSITE" id="PS50102">
    <property type="entry name" value="RRM"/>
    <property type="match status" value="1"/>
</dbReference>
<sequence length="394" mass="44745">MNRPRNQAEHELKARARIYVANIPQAGMSRKEVVSVFHKYGEIDNVSLQTRHVFVQFVEESSALKALSQNPPDYIMSKKLDVKPVRPFFYRNGELVKNERAANFDVNDKRNDRNQQRDFDDFKPTRQIINPNLMNPNAPNDCEIVVTNSSLTEYAEFLEVNLKKMNMKVDLLFPNPDIPINRVLGTLAQRGTLYVLVVRNENKSYRSVTVDILHGIPEEHRNMPYKDALAFIVHSFEAYIRGEKMTPLPGISGIPISECGIPLGEKHPEGIDTILSLLKDQRDLTVLQYDMILQYLKEKKEEHIKEEVGAVPEFKPIVTDVPILPAATTVQNPQAAQLQNRILNILNTSLSSNAQPQLPIETIQTEKDSSSILKEPNVQKALESLFQGGSLLRK</sequence>
<dbReference type="InterPro" id="IPR035979">
    <property type="entry name" value="RBD_domain_sf"/>
</dbReference>
<dbReference type="Gene3D" id="3.30.70.330">
    <property type="match status" value="1"/>
</dbReference>
<evidence type="ECO:0000259" key="3">
    <source>
        <dbReference type="PROSITE" id="PS50102"/>
    </source>
</evidence>
<evidence type="ECO:0000256" key="1">
    <source>
        <dbReference type="ARBA" id="ARBA00022884"/>
    </source>
</evidence>
<accession>A0A5E4MNF5</accession>
<dbReference type="InterPro" id="IPR012677">
    <property type="entry name" value="Nucleotide-bd_a/b_plait_sf"/>
</dbReference>
<dbReference type="SUPFAM" id="SSF54928">
    <property type="entry name" value="RNA-binding domain, RBD"/>
    <property type="match status" value="1"/>
</dbReference>
<dbReference type="Gene3D" id="3.40.50.800">
    <property type="entry name" value="Anticodon-binding domain"/>
    <property type="match status" value="1"/>
</dbReference>